<keyword evidence="3" id="KW-1185">Reference proteome</keyword>
<evidence type="ECO:0000256" key="1">
    <source>
        <dbReference type="SAM" id="MobiDB-lite"/>
    </source>
</evidence>
<reference evidence="2" key="1">
    <citation type="submission" date="2021-02" db="EMBL/GenBank/DDBJ databases">
        <authorList>
            <person name="Dougan E. K."/>
            <person name="Rhodes N."/>
            <person name="Thang M."/>
            <person name="Chan C."/>
        </authorList>
    </citation>
    <scope>NUCLEOTIDE SEQUENCE</scope>
</reference>
<protein>
    <submittedName>
        <fullName evidence="2">Uncharacterized protein</fullName>
    </submittedName>
</protein>
<accession>A0A813FBD0</accession>
<dbReference type="EMBL" id="CAJNNV010024417">
    <property type="protein sequence ID" value="CAE8609813.1"/>
    <property type="molecule type" value="Genomic_DNA"/>
</dbReference>
<sequence length="99" mass="11187">MATTATSCCRMTAVSVFCTGSCATHFGRQEFADGPNCPRQLRQKTFWKLFIRLKGGRSPKKREAADHDRQEAADEENETADEKKKEEEETDALFELAVQ</sequence>
<feature type="compositionally biased region" description="Basic and acidic residues" evidence="1">
    <location>
        <begin position="61"/>
        <end position="72"/>
    </location>
</feature>
<evidence type="ECO:0000313" key="2">
    <source>
        <dbReference type="EMBL" id="CAE8609813.1"/>
    </source>
</evidence>
<gene>
    <name evidence="2" type="ORF">PGLA1383_LOCUS27641</name>
</gene>
<name>A0A813FBD0_POLGL</name>
<feature type="region of interest" description="Disordered" evidence="1">
    <location>
        <begin position="56"/>
        <end position="99"/>
    </location>
</feature>
<dbReference type="AlphaFoldDB" id="A0A813FBD0"/>
<organism evidence="2 3">
    <name type="scientific">Polarella glacialis</name>
    <name type="common">Dinoflagellate</name>
    <dbReference type="NCBI Taxonomy" id="89957"/>
    <lineage>
        <taxon>Eukaryota</taxon>
        <taxon>Sar</taxon>
        <taxon>Alveolata</taxon>
        <taxon>Dinophyceae</taxon>
        <taxon>Suessiales</taxon>
        <taxon>Suessiaceae</taxon>
        <taxon>Polarella</taxon>
    </lineage>
</organism>
<proteinExistence type="predicted"/>
<dbReference type="Proteomes" id="UP000654075">
    <property type="component" value="Unassembled WGS sequence"/>
</dbReference>
<comment type="caution">
    <text evidence="2">The sequence shown here is derived from an EMBL/GenBank/DDBJ whole genome shotgun (WGS) entry which is preliminary data.</text>
</comment>
<evidence type="ECO:0000313" key="3">
    <source>
        <dbReference type="Proteomes" id="UP000654075"/>
    </source>
</evidence>